<accession>A0A419WMN9</accession>
<reference evidence="1 2" key="1">
    <citation type="submission" date="2018-09" db="EMBL/GenBank/DDBJ databases">
        <title>Genomic Encyclopedia of Archaeal and Bacterial Type Strains, Phase II (KMG-II): from individual species to whole genera.</title>
        <authorList>
            <person name="Goeker M."/>
        </authorList>
    </citation>
    <scope>NUCLEOTIDE SEQUENCE [LARGE SCALE GENOMIC DNA]</scope>
    <source>
        <strain evidence="1 2">DSM 21950</strain>
    </source>
</reference>
<comment type="caution">
    <text evidence="1">The sequence shown here is derived from an EMBL/GenBank/DDBJ whole genome shotgun (WGS) entry which is preliminary data.</text>
</comment>
<evidence type="ECO:0000313" key="1">
    <source>
        <dbReference type="EMBL" id="RKD96745.1"/>
    </source>
</evidence>
<evidence type="ECO:0000313" key="2">
    <source>
        <dbReference type="Proteomes" id="UP000284531"/>
    </source>
</evidence>
<dbReference type="Proteomes" id="UP000284531">
    <property type="component" value="Unassembled WGS sequence"/>
</dbReference>
<name>A0A419WMN9_9BACT</name>
<dbReference type="AlphaFoldDB" id="A0A419WMN9"/>
<dbReference type="RefSeq" id="WP_120241402.1">
    <property type="nucleotide sequence ID" value="NZ_RAPQ01000012.1"/>
</dbReference>
<keyword evidence="2" id="KW-1185">Reference proteome</keyword>
<protein>
    <submittedName>
        <fullName evidence="1">Uncharacterized protein</fullName>
    </submittedName>
</protein>
<sequence>MSKKRWSADELQVLKKHYVGNAIEEVLKLLPGRSKDAVQWKASQLGLLIRDGKQRKANKKIIANVTEEHYKKLGHSRNHSRIVREALDLYFKEKEE</sequence>
<gene>
    <name evidence="1" type="ORF">BXY64_3691</name>
</gene>
<proteinExistence type="predicted"/>
<dbReference type="EMBL" id="RAPQ01000012">
    <property type="protein sequence ID" value="RKD96745.1"/>
    <property type="molecule type" value="Genomic_DNA"/>
</dbReference>
<organism evidence="1 2">
    <name type="scientific">Marinifilum flexuosum</name>
    <dbReference type="NCBI Taxonomy" id="1117708"/>
    <lineage>
        <taxon>Bacteria</taxon>
        <taxon>Pseudomonadati</taxon>
        <taxon>Bacteroidota</taxon>
        <taxon>Bacteroidia</taxon>
        <taxon>Marinilabiliales</taxon>
        <taxon>Marinifilaceae</taxon>
    </lineage>
</organism>